<dbReference type="InterPro" id="IPR050802">
    <property type="entry name" value="EF-GSTs"/>
</dbReference>
<dbReference type="CDD" id="cd03181">
    <property type="entry name" value="GST_C_EF1Bgamma_like"/>
    <property type="match status" value="1"/>
</dbReference>
<evidence type="ECO:0000259" key="7">
    <source>
        <dbReference type="PROSITE" id="PS50405"/>
    </source>
</evidence>
<dbReference type="Proteomes" id="UP000077266">
    <property type="component" value="Unassembled WGS sequence"/>
</dbReference>
<dbReference type="InterPro" id="IPR036433">
    <property type="entry name" value="EF1B_G_C_sf"/>
</dbReference>
<dbReference type="SUPFAM" id="SSF47616">
    <property type="entry name" value="GST C-terminal domain-like"/>
    <property type="match status" value="1"/>
</dbReference>
<evidence type="ECO:0000256" key="3">
    <source>
        <dbReference type="PROSITE-ProRule" id="PRU00519"/>
    </source>
</evidence>
<dbReference type="AlphaFoldDB" id="A0A165GTE2"/>
<sequence length="428" mass="47759">MAVGTLYEAYPHQPGAVVIKAVAAITGQELDFPAQYKHFETNKTPEFVAKFPHGKVPAFEGKDGFKLFEGIAIARYLAAKSGHKTLLGATVEEAALVDQWISFTATELGTNLGNVRAILAHRIPYNKVLETTLRDNGDRALATIDKHLLSHTYIASHRLTVADLLLASVLHGAFAFYIDASKRSKFPNLQRYYETVINQKGVKGLFAETQYVEKAQTYAPPAKEEKKKEEKPKAEKPKEPKAEKPKKAAEEDDDDEPSVPAEPKVKNPLDDLPKSAFNLEDWKRAYSNMDTRGAGGAIEWFYEKFDPQGFSVWRVDFKYNSELTQVFMSSNQIGGFFNRLEGSRKYLFGSMGVLGTTGDSIISGVLILRGSDYKPVVEVAPDWESYAYQELHVTGPNANAEEKKFFEAALAWDLEIDGKKWADGKNFK</sequence>
<dbReference type="EMBL" id="KV426037">
    <property type="protein sequence ID" value="KZV90990.1"/>
    <property type="molecule type" value="Genomic_DNA"/>
</dbReference>
<dbReference type="OrthoDB" id="249703at2759"/>
<dbReference type="GO" id="GO:0005634">
    <property type="term" value="C:nucleus"/>
    <property type="evidence" value="ECO:0007669"/>
    <property type="project" value="TreeGrafter"/>
</dbReference>
<dbReference type="FunFam" id="1.20.1050.10:FF:000006">
    <property type="entry name" value="Elongation factor 1 gamma"/>
    <property type="match status" value="1"/>
</dbReference>
<dbReference type="Gene3D" id="1.20.1050.10">
    <property type="match status" value="1"/>
</dbReference>
<dbReference type="FunFam" id="3.30.70.1010:FF:000001">
    <property type="entry name" value="Elongation factor 1-gamma 1"/>
    <property type="match status" value="1"/>
</dbReference>
<evidence type="ECO:0000259" key="6">
    <source>
        <dbReference type="PROSITE" id="PS50404"/>
    </source>
</evidence>
<protein>
    <submittedName>
        <fullName evidence="8">EEF1-gamma domain-containing protein</fullName>
    </submittedName>
</protein>
<dbReference type="InterPro" id="IPR001662">
    <property type="entry name" value="EF1B_G_C"/>
</dbReference>
<dbReference type="InterPro" id="IPR004045">
    <property type="entry name" value="Glutathione_S-Trfase_N"/>
</dbReference>
<feature type="compositionally biased region" description="Basic and acidic residues" evidence="4">
    <location>
        <begin position="263"/>
        <end position="272"/>
    </location>
</feature>
<feature type="region of interest" description="Disordered" evidence="4">
    <location>
        <begin position="217"/>
        <end position="272"/>
    </location>
</feature>
<dbReference type="InterPro" id="IPR040079">
    <property type="entry name" value="Glutathione_S-Trfase"/>
</dbReference>
<name>A0A165GTE2_EXIGL</name>
<gene>
    <name evidence="8" type="ORF">EXIGLDRAFT_770345</name>
</gene>
<dbReference type="FunCoup" id="A0A165GTE2">
    <property type="interactions" value="676"/>
</dbReference>
<feature type="domain" description="EF-1-gamma C-terminal" evidence="5">
    <location>
        <begin position="265"/>
        <end position="428"/>
    </location>
</feature>
<evidence type="ECO:0000256" key="1">
    <source>
        <dbReference type="ARBA" id="ARBA00022768"/>
    </source>
</evidence>
<dbReference type="Gene3D" id="3.30.70.1010">
    <property type="entry name" value="Translation elongation factor EF1B, gamma chain, conserved domain"/>
    <property type="match status" value="1"/>
</dbReference>
<evidence type="ECO:0000313" key="9">
    <source>
        <dbReference type="Proteomes" id="UP000077266"/>
    </source>
</evidence>
<dbReference type="InterPro" id="IPR004046">
    <property type="entry name" value="GST_C"/>
</dbReference>
<dbReference type="CDD" id="cd03044">
    <property type="entry name" value="GST_N_EF1Bgamma"/>
    <property type="match status" value="1"/>
</dbReference>
<dbReference type="PROSITE" id="PS50404">
    <property type="entry name" value="GST_NTER"/>
    <property type="match status" value="1"/>
</dbReference>
<dbReference type="InterPro" id="IPR010987">
    <property type="entry name" value="Glutathione-S-Trfase_C-like"/>
</dbReference>
<dbReference type="InParanoid" id="A0A165GTE2"/>
<evidence type="ECO:0000259" key="5">
    <source>
        <dbReference type="PROSITE" id="PS50040"/>
    </source>
</evidence>
<dbReference type="PANTHER" id="PTHR43986:SF1">
    <property type="entry name" value="ELONGATION FACTOR 1-GAMMA"/>
    <property type="match status" value="1"/>
</dbReference>
<keyword evidence="9" id="KW-1185">Reference proteome</keyword>
<dbReference type="SMART" id="SM01183">
    <property type="entry name" value="EF1G"/>
    <property type="match status" value="1"/>
</dbReference>
<keyword evidence="2 3" id="KW-0648">Protein biosynthesis</keyword>
<dbReference type="SUPFAM" id="SSF52833">
    <property type="entry name" value="Thioredoxin-like"/>
    <property type="match status" value="1"/>
</dbReference>
<evidence type="ECO:0000256" key="4">
    <source>
        <dbReference type="SAM" id="MobiDB-lite"/>
    </source>
</evidence>
<dbReference type="Gene3D" id="3.40.30.10">
    <property type="entry name" value="Glutaredoxin"/>
    <property type="match status" value="1"/>
</dbReference>
<dbReference type="GO" id="GO:0003746">
    <property type="term" value="F:translation elongation factor activity"/>
    <property type="evidence" value="ECO:0007669"/>
    <property type="project" value="UniProtKB-UniRule"/>
</dbReference>
<dbReference type="PANTHER" id="PTHR43986">
    <property type="entry name" value="ELONGATION FACTOR 1-GAMMA"/>
    <property type="match status" value="1"/>
</dbReference>
<dbReference type="SFLD" id="SFLDS00019">
    <property type="entry name" value="Glutathione_Transferase_(cytos"/>
    <property type="match status" value="1"/>
</dbReference>
<proteinExistence type="predicted"/>
<dbReference type="STRING" id="1314781.A0A165GTE2"/>
<dbReference type="GO" id="GO:0005737">
    <property type="term" value="C:cytoplasm"/>
    <property type="evidence" value="ECO:0007669"/>
    <property type="project" value="TreeGrafter"/>
</dbReference>
<evidence type="ECO:0000313" key="8">
    <source>
        <dbReference type="EMBL" id="KZV90990.1"/>
    </source>
</evidence>
<feature type="domain" description="GST N-terminal" evidence="6">
    <location>
        <begin position="1"/>
        <end position="85"/>
    </location>
</feature>
<dbReference type="Pfam" id="PF00043">
    <property type="entry name" value="GST_C"/>
    <property type="match status" value="1"/>
</dbReference>
<dbReference type="PROSITE" id="PS50405">
    <property type="entry name" value="GST_CTER"/>
    <property type="match status" value="1"/>
</dbReference>
<dbReference type="SFLD" id="SFLDG00358">
    <property type="entry name" value="Main_(cytGST)"/>
    <property type="match status" value="1"/>
</dbReference>
<dbReference type="PROSITE" id="PS50040">
    <property type="entry name" value="EF1G_C"/>
    <property type="match status" value="1"/>
</dbReference>
<dbReference type="FunFam" id="3.40.30.10:FF:000142">
    <property type="entry name" value="Elongation factor 1 gamma"/>
    <property type="match status" value="1"/>
</dbReference>
<dbReference type="SUPFAM" id="SSF89942">
    <property type="entry name" value="eEF1-gamma domain"/>
    <property type="match status" value="1"/>
</dbReference>
<dbReference type="Pfam" id="PF00647">
    <property type="entry name" value="EF1G"/>
    <property type="match status" value="1"/>
</dbReference>
<dbReference type="InterPro" id="IPR036282">
    <property type="entry name" value="Glutathione-S-Trfase_C_sf"/>
</dbReference>
<reference evidence="8 9" key="1">
    <citation type="journal article" date="2016" name="Mol. Biol. Evol.">
        <title>Comparative Genomics of Early-Diverging Mushroom-Forming Fungi Provides Insights into the Origins of Lignocellulose Decay Capabilities.</title>
        <authorList>
            <person name="Nagy L.G."/>
            <person name="Riley R."/>
            <person name="Tritt A."/>
            <person name="Adam C."/>
            <person name="Daum C."/>
            <person name="Floudas D."/>
            <person name="Sun H."/>
            <person name="Yadav J.S."/>
            <person name="Pangilinan J."/>
            <person name="Larsson K.H."/>
            <person name="Matsuura K."/>
            <person name="Barry K."/>
            <person name="Labutti K."/>
            <person name="Kuo R."/>
            <person name="Ohm R.A."/>
            <person name="Bhattacharya S.S."/>
            <person name="Shirouzu T."/>
            <person name="Yoshinaga Y."/>
            <person name="Martin F.M."/>
            <person name="Grigoriev I.V."/>
            <person name="Hibbett D.S."/>
        </authorList>
    </citation>
    <scope>NUCLEOTIDE SEQUENCE [LARGE SCALE GENOMIC DNA]</scope>
    <source>
        <strain evidence="8 9">HHB12029</strain>
    </source>
</reference>
<evidence type="ECO:0000256" key="2">
    <source>
        <dbReference type="ARBA" id="ARBA00022917"/>
    </source>
</evidence>
<feature type="domain" description="GST C-terminal" evidence="7">
    <location>
        <begin position="90"/>
        <end position="221"/>
    </location>
</feature>
<accession>A0A165GTE2</accession>
<dbReference type="Pfam" id="PF02798">
    <property type="entry name" value="GST_N"/>
    <property type="match status" value="1"/>
</dbReference>
<keyword evidence="1 3" id="KW-0251">Elongation factor</keyword>
<organism evidence="8 9">
    <name type="scientific">Exidia glandulosa HHB12029</name>
    <dbReference type="NCBI Taxonomy" id="1314781"/>
    <lineage>
        <taxon>Eukaryota</taxon>
        <taxon>Fungi</taxon>
        <taxon>Dikarya</taxon>
        <taxon>Basidiomycota</taxon>
        <taxon>Agaricomycotina</taxon>
        <taxon>Agaricomycetes</taxon>
        <taxon>Auriculariales</taxon>
        <taxon>Exidiaceae</taxon>
        <taxon>Exidia</taxon>
    </lineage>
</organism>
<dbReference type="InterPro" id="IPR036249">
    <property type="entry name" value="Thioredoxin-like_sf"/>
</dbReference>
<feature type="compositionally biased region" description="Basic and acidic residues" evidence="4">
    <location>
        <begin position="222"/>
        <end position="249"/>
    </location>
</feature>